<keyword evidence="5 6" id="KW-0472">Membrane</keyword>
<feature type="transmembrane region" description="Helical" evidence="6">
    <location>
        <begin position="153"/>
        <end position="175"/>
    </location>
</feature>
<feature type="transmembrane region" description="Helical" evidence="6">
    <location>
        <begin position="305"/>
        <end position="325"/>
    </location>
</feature>
<evidence type="ECO:0000256" key="5">
    <source>
        <dbReference type="ARBA" id="ARBA00023136"/>
    </source>
</evidence>
<dbReference type="InterPro" id="IPR050833">
    <property type="entry name" value="Poly_Biosynth_Transport"/>
</dbReference>
<protein>
    <submittedName>
        <fullName evidence="7">Teichoic acid transporter</fullName>
    </submittedName>
</protein>
<feature type="transmembrane region" description="Helical" evidence="6">
    <location>
        <begin position="337"/>
        <end position="354"/>
    </location>
</feature>
<keyword evidence="2" id="KW-1003">Cell membrane</keyword>
<comment type="subcellular location">
    <subcellularLocation>
        <location evidence="1">Cell membrane</location>
        <topology evidence="1">Multi-pass membrane protein</topology>
    </subcellularLocation>
</comment>
<comment type="caution">
    <text evidence="7">The sequence shown here is derived from an EMBL/GenBank/DDBJ whole genome shotgun (WGS) entry which is preliminary data.</text>
</comment>
<dbReference type="EMBL" id="JPVN01000026">
    <property type="protein sequence ID" value="KGR76414.1"/>
    <property type="molecule type" value="Genomic_DNA"/>
</dbReference>
<feature type="transmembrane region" description="Helical" evidence="6">
    <location>
        <begin position="46"/>
        <end position="69"/>
    </location>
</feature>
<accession>A0A0A3HVE8</accession>
<evidence type="ECO:0000256" key="6">
    <source>
        <dbReference type="SAM" id="Phobius"/>
    </source>
</evidence>
<dbReference type="STRING" id="1384049.CD29_16960"/>
<evidence type="ECO:0000256" key="4">
    <source>
        <dbReference type="ARBA" id="ARBA00022989"/>
    </source>
</evidence>
<feature type="transmembrane region" description="Helical" evidence="6">
    <location>
        <begin position="7"/>
        <end position="26"/>
    </location>
</feature>
<sequence>MRIKNSLLNYSTGIAIQLITLILSFVSRTIFINTLGVSYLGVNGLMINVMSMLSIAELGIGTAITFSLYKPLATKDTYKISLLMNFYKKAYTIIGIAIFLAGMILLIFIDIIVKDPGDIGDLWFIMFLYVIQTSFPYFINYKVTLLKADQKEYQLGVINLFFTILTSVSQILVLIITHNFILYLISNIIILFIQTVYINFIVTRMYPILNVRVTEKLPIDELKKINKNIKAMVLHKIGSFSIHSTDNILISAFISVKVVGFYSNYTMIINAINSFITLFFNSIAASMGNLIATESNHRKLEVFKVTNFIAFWIYSFASISFLNLLNPTIELWLGKEYLLSIEIILLVLINFYLTGMRMSIETVKSAAGLYDVDKFSPLIQSAVNLVFSIILVQEVGLIGVFIGTIISSLVLPTWQKPYLVYKYVFKTSSILYFKSYLKYLVILTIIGNLTFWLLESYFADFTIENYIIRLVVCAIIPNALIMLFFYRTEEFRGLIGILQSIFMKGGSKNNGDKS</sequence>
<keyword evidence="3 6" id="KW-0812">Transmembrane</keyword>
<reference evidence="7 8" key="1">
    <citation type="submission" date="2014-02" db="EMBL/GenBank/DDBJ databases">
        <title>Draft genome sequence of Lysinibacillus manganicus DSM 26584T.</title>
        <authorList>
            <person name="Zhang F."/>
            <person name="Wang G."/>
            <person name="Zhang L."/>
        </authorList>
    </citation>
    <scope>NUCLEOTIDE SEQUENCE [LARGE SCALE GENOMIC DNA]</scope>
    <source>
        <strain evidence="7 8">DSM 26584</strain>
    </source>
</reference>
<feature type="transmembrane region" description="Helical" evidence="6">
    <location>
        <begin position="119"/>
        <end position="141"/>
    </location>
</feature>
<keyword evidence="8" id="KW-1185">Reference proteome</keyword>
<evidence type="ECO:0000256" key="2">
    <source>
        <dbReference type="ARBA" id="ARBA00022475"/>
    </source>
</evidence>
<dbReference type="PANTHER" id="PTHR30250:SF26">
    <property type="entry name" value="PSMA PROTEIN"/>
    <property type="match status" value="1"/>
</dbReference>
<dbReference type="RefSeq" id="WP_036189230.1">
    <property type="nucleotide sequence ID" value="NZ_AVDA01000026.1"/>
</dbReference>
<feature type="transmembrane region" description="Helical" evidence="6">
    <location>
        <begin position="271"/>
        <end position="293"/>
    </location>
</feature>
<dbReference type="GO" id="GO:0005886">
    <property type="term" value="C:plasma membrane"/>
    <property type="evidence" value="ECO:0007669"/>
    <property type="project" value="UniProtKB-SubCell"/>
</dbReference>
<dbReference type="Proteomes" id="UP000030416">
    <property type="component" value="Unassembled WGS sequence"/>
</dbReference>
<feature type="transmembrane region" description="Helical" evidence="6">
    <location>
        <begin position="398"/>
        <end position="415"/>
    </location>
</feature>
<dbReference type="AlphaFoldDB" id="A0A0A3HVE8"/>
<feature type="transmembrane region" description="Helical" evidence="6">
    <location>
        <begin position="466"/>
        <end position="486"/>
    </location>
</feature>
<keyword evidence="4 6" id="KW-1133">Transmembrane helix</keyword>
<dbReference type="OrthoDB" id="8609648at2"/>
<gene>
    <name evidence="7" type="ORF">CD29_16960</name>
</gene>
<evidence type="ECO:0000313" key="7">
    <source>
        <dbReference type="EMBL" id="KGR76414.1"/>
    </source>
</evidence>
<evidence type="ECO:0000313" key="8">
    <source>
        <dbReference type="Proteomes" id="UP000030416"/>
    </source>
</evidence>
<dbReference type="eggNOG" id="COG2244">
    <property type="taxonomic scope" value="Bacteria"/>
</dbReference>
<proteinExistence type="predicted"/>
<evidence type="ECO:0000256" key="1">
    <source>
        <dbReference type="ARBA" id="ARBA00004651"/>
    </source>
</evidence>
<feature type="transmembrane region" description="Helical" evidence="6">
    <location>
        <begin position="436"/>
        <end position="454"/>
    </location>
</feature>
<feature type="transmembrane region" description="Helical" evidence="6">
    <location>
        <begin position="90"/>
        <end position="113"/>
    </location>
</feature>
<feature type="transmembrane region" description="Helical" evidence="6">
    <location>
        <begin position="181"/>
        <end position="202"/>
    </location>
</feature>
<organism evidence="7 8">
    <name type="scientific">Ureibacillus manganicus DSM 26584</name>
    <dbReference type="NCBI Taxonomy" id="1384049"/>
    <lineage>
        <taxon>Bacteria</taxon>
        <taxon>Bacillati</taxon>
        <taxon>Bacillota</taxon>
        <taxon>Bacilli</taxon>
        <taxon>Bacillales</taxon>
        <taxon>Caryophanaceae</taxon>
        <taxon>Ureibacillus</taxon>
    </lineage>
</organism>
<evidence type="ECO:0000256" key="3">
    <source>
        <dbReference type="ARBA" id="ARBA00022692"/>
    </source>
</evidence>
<name>A0A0A3HVE8_9BACL</name>
<dbReference type="PANTHER" id="PTHR30250">
    <property type="entry name" value="PST FAMILY PREDICTED COLANIC ACID TRANSPORTER"/>
    <property type="match status" value="1"/>
</dbReference>